<keyword evidence="3" id="KW-0808">Transferase</keyword>
<evidence type="ECO:0000313" key="5">
    <source>
        <dbReference type="EMBL" id="KGP91102.1"/>
    </source>
</evidence>
<evidence type="ECO:0000313" key="6">
    <source>
        <dbReference type="Proteomes" id="UP000030153"/>
    </source>
</evidence>
<organism evidence="5 6">
    <name type="scientific">Pontibacillus chungwhensis BH030062</name>
    <dbReference type="NCBI Taxonomy" id="1385513"/>
    <lineage>
        <taxon>Bacteria</taxon>
        <taxon>Bacillati</taxon>
        <taxon>Bacillota</taxon>
        <taxon>Bacilli</taxon>
        <taxon>Bacillales</taxon>
        <taxon>Bacillaceae</taxon>
        <taxon>Pontibacillus</taxon>
    </lineage>
</organism>
<dbReference type="PANTHER" id="PTHR43685">
    <property type="entry name" value="GLYCOSYLTRANSFERASE"/>
    <property type="match status" value="1"/>
</dbReference>
<dbReference type="InterPro" id="IPR050834">
    <property type="entry name" value="Glycosyltransf_2"/>
</dbReference>
<dbReference type="EMBL" id="AVBG01000008">
    <property type="protein sequence ID" value="KGP91102.1"/>
    <property type="molecule type" value="Genomic_DNA"/>
</dbReference>
<dbReference type="Pfam" id="PF00535">
    <property type="entry name" value="Glycos_transf_2"/>
    <property type="match status" value="1"/>
</dbReference>
<evidence type="ECO:0000256" key="1">
    <source>
        <dbReference type="ARBA" id="ARBA00006739"/>
    </source>
</evidence>
<sequence length="321" mass="36620">MELSVVTAVYNGAQYIEEAIDSILNQTYEAFEWIIVNDGSTDTTPYILDSITDKRVRIIHNDQNKGTAASLNKAIECARGDWIAIQDSDDKSVPHRLNTQLAFLKQHPKTQLVGSLISCIPGAEKISSLRLRKEAEGSNRFKETEELMKNRFHGCHLAHGTVMYSRSLFNEVGGYNPAIKVAHDYDLFMRLYQVTDPYKLNEVLYLSRVHPNSLCRSDIEQTWREVVEVSTDYLKRMIPTTSKIILIGSPQACKQLMLLNKPFPIYEHIDVSSLKGENHADPSQHVILILDHKHANRISDRMERKGFSLGENLFKLWNVYG</sequence>
<dbReference type="AlphaFoldDB" id="A0A0A2US19"/>
<name>A0A0A2US19_9BACI</name>
<comment type="caution">
    <text evidence="5">The sequence shown here is derived from an EMBL/GenBank/DDBJ whole genome shotgun (WGS) entry which is preliminary data.</text>
</comment>
<comment type="similarity">
    <text evidence="1">Belongs to the glycosyltransferase 2 family.</text>
</comment>
<dbReference type="PANTHER" id="PTHR43685:SF5">
    <property type="entry name" value="GLYCOSYLTRANSFERASE EPSE-RELATED"/>
    <property type="match status" value="1"/>
</dbReference>
<dbReference type="STRING" id="1385513.N780_17775"/>
<reference evidence="5 6" key="1">
    <citation type="submission" date="2013-08" db="EMBL/GenBank/DDBJ databases">
        <title>Genome of Pontibacillus chungwhensis.</title>
        <authorList>
            <person name="Wang Q."/>
            <person name="Wang G."/>
        </authorList>
    </citation>
    <scope>NUCLEOTIDE SEQUENCE [LARGE SCALE GENOMIC DNA]</scope>
    <source>
        <strain evidence="5 6">BH030062</strain>
    </source>
</reference>
<feature type="domain" description="Glycosyltransferase 2-like" evidence="4">
    <location>
        <begin position="4"/>
        <end position="172"/>
    </location>
</feature>
<dbReference type="RefSeq" id="WP_052115045.1">
    <property type="nucleotide sequence ID" value="NZ_AVBG01000008.1"/>
</dbReference>
<dbReference type="InterPro" id="IPR001173">
    <property type="entry name" value="Glyco_trans_2-like"/>
</dbReference>
<evidence type="ECO:0000256" key="3">
    <source>
        <dbReference type="ARBA" id="ARBA00022679"/>
    </source>
</evidence>
<evidence type="ECO:0000259" key="4">
    <source>
        <dbReference type="Pfam" id="PF00535"/>
    </source>
</evidence>
<dbReference type="Proteomes" id="UP000030153">
    <property type="component" value="Unassembled WGS sequence"/>
</dbReference>
<dbReference type="eggNOG" id="COG1216">
    <property type="taxonomic scope" value="Bacteria"/>
</dbReference>
<accession>A0A0A2US19</accession>
<dbReference type="SUPFAM" id="SSF53448">
    <property type="entry name" value="Nucleotide-diphospho-sugar transferases"/>
    <property type="match status" value="1"/>
</dbReference>
<keyword evidence="2" id="KW-0328">Glycosyltransferase</keyword>
<protein>
    <recommendedName>
        <fullName evidence="4">Glycosyltransferase 2-like domain-containing protein</fullName>
    </recommendedName>
</protein>
<dbReference type="GO" id="GO:0016757">
    <property type="term" value="F:glycosyltransferase activity"/>
    <property type="evidence" value="ECO:0007669"/>
    <property type="project" value="UniProtKB-KW"/>
</dbReference>
<proteinExistence type="inferred from homology"/>
<keyword evidence="6" id="KW-1185">Reference proteome</keyword>
<dbReference type="Gene3D" id="3.90.550.10">
    <property type="entry name" value="Spore Coat Polysaccharide Biosynthesis Protein SpsA, Chain A"/>
    <property type="match status" value="1"/>
</dbReference>
<evidence type="ECO:0000256" key="2">
    <source>
        <dbReference type="ARBA" id="ARBA00022676"/>
    </source>
</evidence>
<gene>
    <name evidence="5" type="ORF">N780_17775</name>
</gene>
<dbReference type="InterPro" id="IPR029044">
    <property type="entry name" value="Nucleotide-diphossugar_trans"/>
</dbReference>